<feature type="domain" description="LysM" evidence="2">
    <location>
        <begin position="121"/>
        <end position="164"/>
    </location>
</feature>
<reference evidence="3 4" key="1">
    <citation type="submission" date="2023-11" db="EMBL/GenBank/DDBJ databases">
        <title>Bacillus jintuensis, isolated from a mudflat on the Beibu Gulf coast.</title>
        <authorList>
            <person name="Li M."/>
        </authorList>
    </citation>
    <scope>NUCLEOTIDE SEQUENCE [LARGE SCALE GENOMIC DNA]</scope>
    <source>
        <strain evidence="3 4">31A1R</strain>
    </source>
</reference>
<dbReference type="PANTHER" id="PTHR33734">
    <property type="entry name" value="LYSM DOMAIN-CONTAINING GPI-ANCHORED PROTEIN 2"/>
    <property type="match status" value="1"/>
</dbReference>
<dbReference type="CDD" id="cd00118">
    <property type="entry name" value="LysM"/>
    <property type="match status" value="3"/>
</dbReference>
<dbReference type="Gene3D" id="3.10.350.10">
    <property type="entry name" value="LysM domain"/>
    <property type="match status" value="3"/>
</dbReference>
<dbReference type="PROSITE" id="PS51782">
    <property type="entry name" value="LYSM"/>
    <property type="match status" value="3"/>
</dbReference>
<proteinExistence type="predicted"/>
<dbReference type="PANTHER" id="PTHR33734:SF22">
    <property type="entry name" value="MEMBRANE-BOUND LYTIC MUREIN TRANSGLYCOSYLASE D"/>
    <property type="match status" value="1"/>
</dbReference>
<dbReference type="RefSeq" id="WP_322446133.1">
    <property type="nucleotide sequence ID" value="NZ_JAXOFX010000004.1"/>
</dbReference>
<protein>
    <submittedName>
        <fullName evidence="3">LysM peptidoglycan-binding domain-containing protein</fullName>
    </submittedName>
</protein>
<accession>A0ABU5IXF9</accession>
<evidence type="ECO:0000256" key="1">
    <source>
        <dbReference type="SAM" id="Phobius"/>
    </source>
</evidence>
<evidence type="ECO:0000313" key="3">
    <source>
        <dbReference type="EMBL" id="MDZ5471842.1"/>
    </source>
</evidence>
<feature type="domain" description="LysM" evidence="2">
    <location>
        <begin position="179"/>
        <end position="228"/>
    </location>
</feature>
<keyword evidence="1" id="KW-0472">Membrane</keyword>
<keyword evidence="1" id="KW-0812">Transmembrane</keyword>
<evidence type="ECO:0000313" key="4">
    <source>
        <dbReference type="Proteomes" id="UP001290455"/>
    </source>
</evidence>
<dbReference type="SUPFAM" id="SSF54106">
    <property type="entry name" value="LysM domain"/>
    <property type="match status" value="3"/>
</dbReference>
<comment type="caution">
    <text evidence="3">The sequence shown here is derived from an EMBL/GenBank/DDBJ whole genome shotgun (WGS) entry which is preliminary data.</text>
</comment>
<dbReference type="Pfam" id="PF01476">
    <property type="entry name" value="LysM"/>
    <property type="match status" value="3"/>
</dbReference>
<feature type="domain" description="LysM" evidence="2">
    <location>
        <begin position="55"/>
        <end position="98"/>
    </location>
</feature>
<name>A0ABU5IXF9_9BACI</name>
<gene>
    <name evidence="3" type="ORF">SM124_08780</name>
</gene>
<dbReference type="InterPro" id="IPR036779">
    <property type="entry name" value="LysM_dom_sf"/>
</dbReference>
<keyword evidence="1" id="KW-1133">Transmembrane helix</keyword>
<dbReference type="Proteomes" id="UP001290455">
    <property type="component" value="Unassembled WGS sequence"/>
</dbReference>
<dbReference type="SMART" id="SM00257">
    <property type="entry name" value="LysM"/>
    <property type="match status" value="3"/>
</dbReference>
<dbReference type="EMBL" id="JAXOFX010000004">
    <property type="protein sequence ID" value="MDZ5471842.1"/>
    <property type="molecule type" value="Genomic_DNA"/>
</dbReference>
<dbReference type="InterPro" id="IPR018392">
    <property type="entry name" value="LysM"/>
</dbReference>
<evidence type="ECO:0000259" key="2">
    <source>
        <dbReference type="PROSITE" id="PS51782"/>
    </source>
</evidence>
<organism evidence="3 4">
    <name type="scientific">Robertmurraya mangrovi</name>
    <dbReference type="NCBI Taxonomy" id="3098077"/>
    <lineage>
        <taxon>Bacteria</taxon>
        <taxon>Bacillati</taxon>
        <taxon>Bacillota</taxon>
        <taxon>Bacilli</taxon>
        <taxon>Bacillales</taxon>
        <taxon>Bacillaceae</taxon>
        <taxon>Robertmurraya</taxon>
    </lineage>
</organism>
<feature type="transmembrane region" description="Helical" evidence="1">
    <location>
        <begin position="28"/>
        <end position="48"/>
    </location>
</feature>
<sequence>MEKRINRTRKERIVESKKLANRARNQKLAGVTLATAITTTAFFSSGVMNAKANSGFYTVQSGDTLTKIAKQYHTTVELLKSENKLASETIFVGQRLEVPTHYSIASLPTKQKTSKSKKSNKYVVVKQGDTLFQISKAHKVKIQDLKLNNRLKTDIIYVGQKLSVKKASALSTEVREETAIYTVVPGDTLWGISKRFDIPVDKIKLMNGMKSDMVLIDQKLMLKDKMRISKAKVIGAADKFTVEFNTEKGLLTLKVAYGTAETYQKLSGKEVFIFYKNGALINLQ</sequence>
<keyword evidence="4" id="KW-1185">Reference proteome</keyword>